<dbReference type="GO" id="GO:0000166">
    <property type="term" value="F:nucleotide binding"/>
    <property type="evidence" value="ECO:0007669"/>
    <property type="project" value="UniProtKB-KW"/>
</dbReference>
<dbReference type="GO" id="GO:0003968">
    <property type="term" value="F:RNA-directed RNA polymerase activity"/>
    <property type="evidence" value="ECO:0007669"/>
    <property type="project" value="UniProtKB-KW"/>
</dbReference>
<evidence type="ECO:0000256" key="4">
    <source>
        <dbReference type="ARBA" id="ARBA00048744"/>
    </source>
</evidence>
<dbReference type="GO" id="GO:0006351">
    <property type="term" value="P:DNA-templated transcription"/>
    <property type="evidence" value="ECO:0007669"/>
    <property type="project" value="InterPro"/>
</dbReference>
<proteinExistence type="predicted"/>
<comment type="catalytic activity">
    <reaction evidence="4 5">
        <text>RNA(n) + a ribonucleoside 5'-triphosphate = RNA(n+1) + diphosphate</text>
        <dbReference type="Rhea" id="RHEA:21248"/>
        <dbReference type="Rhea" id="RHEA-COMP:14527"/>
        <dbReference type="Rhea" id="RHEA-COMP:17342"/>
        <dbReference type="ChEBI" id="CHEBI:33019"/>
        <dbReference type="ChEBI" id="CHEBI:61557"/>
        <dbReference type="ChEBI" id="CHEBI:140395"/>
        <dbReference type="EC" id="2.7.7.48"/>
    </reaction>
</comment>
<dbReference type="EC" id="2.7.7.48" evidence="5"/>
<name>A0A1L3KFH5_9VIRU</name>
<dbReference type="Pfam" id="PF02123">
    <property type="entry name" value="RdRP_4"/>
    <property type="match status" value="1"/>
</dbReference>
<dbReference type="GO" id="GO:0003723">
    <property type="term" value="F:RNA binding"/>
    <property type="evidence" value="ECO:0007669"/>
    <property type="project" value="InterPro"/>
</dbReference>
<keyword evidence="1 5" id="KW-0808">Transferase</keyword>
<accession>A0A1L3KFH5</accession>
<evidence type="ECO:0000256" key="3">
    <source>
        <dbReference type="ARBA" id="ARBA00022741"/>
    </source>
</evidence>
<protein>
    <recommendedName>
        <fullName evidence="5">RNA-directed RNA polymerase</fullName>
        <ecNumber evidence="5">2.7.7.48</ecNumber>
    </recommendedName>
</protein>
<keyword evidence="5" id="KW-0696">RNA-directed RNA polymerase</keyword>
<evidence type="ECO:0000256" key="1">
    <source>
        <dbReference type="ARBA" id="ARBA00022679"/>
    </source>
</evidence>
<organism evidence="6">
    <name type="scientific">Wuhan insect virus 30</name>
    <dbReference type="NCBI Taxonomy" id="1923734"/>
    <lineage>
        <taxon>Viruses</taxon>
        <taxon>Riboviria</taxon>
    </lineage>
</organism>
<reference evidence="6" key="1">
    <citation type="journal article" date="2016" name="Nature">
        <title>Redefining the invertebrate RNA virosphere.</title>
        <authorList>
            <person name="Shi M."/>
            <person name="Lin X.D."/>
            <person name="Tian J.H."/>
            <person name="Chen L.J."/>
            <person name="Chen X."/>
            <person name="Li C.X."/>
            <person name="Qin X.C."/>
            <person name="Li J."/>
            <person name="Cao J.P."/>
            <person name="Eden J.S."/>
            <person name="Buchmann J."/>
            <person name="Wang W."/>
            <person name="Xu J."/>
            <person name="Holmes E.C."/>
            <person name="Zhang Y.Z."/>
        </authorList>
    </citation>
    <scope>NUCLEOTIDE SEQUENCE</scope>
    <source>
        <strain evidence="6">WHZM9752</strain>
    </source>
</reference>
<dbReference type="InterPro" id="IPR001795">
    <property type="entry name" value="RNA-dir_pol_luteovirus"/>
</dbReference>
<dbReference type="EMBL" id="KX882984">
    <property type="protein sequence ID" value="APG76049.1"/>
    <property type="molecule type" value="Genomic_RNA"/>
</dbReference>
<evidence type="ECO:0000256" key="5">
    <source>
        <dbReference type="RuleBase" id="RU364050"/>
    </source>
</evidence>
<keyword evidence="5" id="KW-0693">Viral RNA replication</keyword>
<sequence>MTKFPRTSFTLGELIEPPANYKGKGNRRPKVRSGEIALRNYVNAHKRFLGTSKAGEDYELKRFNSMARYELLREKRRNLFAFVLPAGHGKTTLAHKYGWIDVDYLIDQDEHEYFLELRLQIMAGLNTWSNHNSEWYARMNKTLDLVDYSRPVILLVHHEETALELGALVMGTVVLAEEEFANNISRRDKVSKDFSTLSRQGVLDMRHKFTNFHFVRSNQDLERILLDTLNANQLPVACPYKYSMRFENPHYTRDVPKWVLNGQVEPKNINVAIIKGLYDKGKVPKECVDYFVREAGLKTAYDFGPSIFDWVKVLSKIPPKMNLPSDDDLTGDLLKLFPARSPKELSRANITMRRLVETFDIFSHDELLHICKCQVGAPQVFVASIISHWIGLGVYTPVAQFILPWYTIHHKHWTGLMKDLHSLIRTSKFFMNTEISESDRQALMYMDLLIGRAEYIINELAVVKEREAETYYTNHLSYDPYRDMYTNEQYRKDFKIAVKKAYSRINYTPKKINLKHFFDFYERRKTWLTKGSLVYNKIDRRKKDYETQMLDIIAETVHTISDRHNKQSFFEVYELMDAIGDLREEDFNVTKTMIKYEVGGKERVLLPGSFVHFMLFVFVLHIAEKQEQVGSVRLNAMADDDIRYFDKKMFKGIHHMLYDWADFNEQHSAEEMALVISELDNAILGRPRDYSMFVAAIAESMFNMYLEDRDKKRHKIMRGLYSGWRGTTWINTVLNFCYVAVALEVYERLYGVSGVLMVDHGGDDIDLMFSDGIDAQRFLRIMDSMLFNANEWKQMIGERSEFFRNTINGRVAYASPTRALASFVAGDWEGAGRAKVVERVTSLLDQIGKLERRGVSREFCNGAAMCAVSHWTKVKDGEEWLSLPKEIIHGRLEDNGLGVPDQHGEVWVLQKKVPDLDDDWVRKIVPGSKASTDYVERLSIELSEFALEIQRREELADKYAEDAFSFEERADHLKWQKLLNFRTEIVGKEKVIAPKHNEQLFGLFTEYETDLADGAKFMSVGKVSELEGFLTRNDRVLTRAEIIEIVSNGEVKEEALDFKGNLYYRRLVPEFIALRITTFCRELLNREIATPDGAEDIFETLCYMSKECYGHMM</sequence>
<dbReference type="SUPFAM" id="SSF56672">
    <property type="entry name" value="DNA/RNA polymerases"/>
    <property type="match status" value="1"/>
</dbReference>
<evidence type="ECO:0000256" key="2">
    <source>
        <dbReference type="ARBA" id="ARBA00022695"/>
    </source>
</evidence>
<evidence type="ECO:0000313" key="6">
    <source>
        <dbReference type="EMBL" id="APG76049.1"/>
    </source>
</evidence>
<keyword evidence="3 5" id="KW-0547">Nucleotide-binding</keyword>
<dbReference type="InterPro" id="IPR043502">
    <property type="entry name" value="DNA/RNA_pol_sf"/>
</dbReference>
<keyword evidence="2 5" id="KW-0548">Nucleotidyltransferase</keyword>